<dbReference type="InterPro" id="IPR006037">
    <property type="entry name" value="RCK_C"/>
</dbReference>
<evidence type="ECO:0000256" key="8">
    <source>
        <dbReference type="SAM" id="Phobius"/>
    </source>
</evidence>
<dbReference type="InterPro" id="IPR004680">
    <property type="entry name" value="Cit_transptr-like_dom"/>
</dbReference>
<keyword evidence="6 8" id="KW-0472">Membrane</keyword>
<feature type="transmembrane region" description="Helical" evidence="8">
    <location>
        <begin position="90"/>
        <end position="119"/>
    </location>
</feature>
<evidence type="ECO:0000313" key="11">
    <source>
        <dbReference type="Proteomes" id="UP001589605"/>
    </source>
</evidence>
<dbReference type="RefSeq" id="WP_382381581.1">
    <property type="nucleotide sequence ID" value="NZ_JBHMEZ010000003.1"/>
</dbReference>
<feature type="transmembrane region" description="Helical" evidence="8">
    <location>
        <begin position="578"/>
        <end position="602"/>
    </location>
</feature>
<dbReference type="EMBL" id="JBHMEZ010000003">
    <property type="protein sequence ID" value="MFB9052395.1"/>
    <property type="molecule type" value="Genomic_DNA"/>
</dbReference>
<feature type="transmembrane region" description="Helical" evidence="8">
    <location>
        <begin position="6"/>
        <end position="39"/>
    </location>
</feature>
<comment type="subcellular location">
    <subcellularLocation>
        <location evidence="1">Membrane</location>
        <topology evidence="1">Multi-pass membrane protein</topology>
    </subcellularLocation>
</comment>
<feature type="transmembrane region" description="Helical" evidence="8">
    <location>
        <begin position="467"/>
        <end position="485"/>
    </location>
</feature>
<dbReference type="InterPro" id="IPR051679">
    <property type="entry name" value="DASS-Related_Transporters"/>
</dbReference>
<name>A0ABV5EYX5_9FLAO</name>
<dbReference type="Proteomes" id="UP001589605">
    <property type="component" value="Unassembled WGS sequence"/>
</dbReference>
<feature type="compositionally biased region" description="Acidic residues" evidence="7">
    <location>
        <begin position="296"/>
        <end position="307"/>
    </location>
</feature>
<evidence type="ECO:0000256" key="5">
    <source>
        <dbReference type="ARBA" id="ARBA00022989"/>
    </source>
</evidence>
<dbReference type="Pfam" id="PF03600">
    <property type="entry name" value="CitMHS"/>
    <property type="match status" value="1"/>
</dbReference>
<feature type="transmembrane region" description="Helical" evidence="8">
    <location>
        <begin position="140"/>
        <end position="161"/>
    </location>
</feature>
<evidence type="ECO:0000259" key="9">
    <source>
        <dbReference type="PROSITE" id="PS51202"/>
    </source>
</evidence>
<feature type="transmembrane region" description="Helical" evidence="8">
    <location>
        <begin position="547"/>
        <end position="566"/>
    </location>
</feature>
<evidence type="ECO:0000256" key="4">
    <source>
        <dbReference type="ARBA" id="ARBA00022737"/>
    </source>
</evidence>
<keyword evidence="2" id="KW-0813">Transport</keyword>
<protein>
    <submittedName>
        <fullName evidence="10">SLC13 family permease</fullName>
    </submittedName>
</protein>
<reference evidence="10 11" key="1">
    <citation type="submission" date="2024-09" db="EMBL/GenBank/DDBJ databases">
        <authorList>
            <person name="Sun Q."/>
            <person name="Mori K."/>
        </authorList>
    </citation>
    <scope>NUCLEOTIDE SEQUENCE [LARGE SCALE GENOMIC DNA]</scope>
    <source>
        <strain evidence="10 11">CECT 8286</strain>
    </source>
</reference>
<sequence length="606" mass="66551">MTIEIVIIFVILGLSLIFFALELFSIDKISIFVLASLLLADFLSPEEALTGFSNTATITILMLMIIATAMEQNGVINMLSESMTKLKGLPLLLLIPVIMFIVAGISAFISTTAVVIVFVKLTNELHQRYGISQSKLLLPISFAGILGGSCTLMGTSTNLIVNAIAEQSGVPKLSFFEFTNYGLIFLGVGVVVVTALSFLLPYDSKKTKDFQKELQDFITKLCINKESTLIGKTIGETFLFTNPNVELLKMTRGGITTNAPGKYITLKEGDTLLVNASMENLLKAKETEGITLFNETETDTNEVEDKPEEEKPTTKKDTHIVELLILPNSDLLGLRLGDIKPAMIMDAIPLAIKKRINIRNTKERLIRKREDKIRLKVSDRLLIQIDEDEVDKLESIEHVVVMQQLSSSTFPNTRKKYISLAILLITIALAASGLFPIVKSTIIGVFLLLVFNCLKLNTVYKDVNWEVIFLLAGLIPIGIAMKNTGAEAWLSENLIGMLQGQSPMLVIASLFGITMLFSGVISNNATAIIMTPIALSVAAGLNLDPKFFILSVLFAANFSFFTPMGYQTNTIIYGLGIYSFRHFAIIGGILSAILWVLATFLFSAKM</sequence>
<evidence type="ECO:0000313" key="10">
    <source>
        <dbReference type="EMBL" id="MFB9052395.1"/>
    </source>
</evidence>
<organism evidence="10 11">
    <name type="scientific">Formosa undariae</name>
    <dbReference type="NCBI Taxonomy" id="1325436"/>
    <lineage>
        <taxon>Bacteria</taxon>
        <taxon>Pseudomonadati</taxon>
        <taxon>Bacteroidota</taxon>
        <taxon>Flavobacteriia</taxon>
        <taxon>Flavobacteriales</taxon>
        <taxon>Flavobacteriaceae</taxon>
        <taxon>Formosa</taxon>
    </lineage>
</organism>
<accession>A0ABV5EYX5</accession>
<feature type="transmembrane region" description="Helical" evidence="8">
    <location>
        <begin position="51"/>
        <end position="70"/>
    </location>
</feature>
<gene>
    <name evidence="10" type="ORF">ACFFVB_04820</name>
</gene>
<evidence type="ECO:0000256" key="3">
    <source>
        <dbReference type="ARBA" id="ARBA00022692"/>
    </source>
</evidence>
<feature type="region of interest" description="Disordered" evidence="7">
    <location>
        <begin position="295"/>
        <end position="314"/>
    </location>
</feature>
<feature type="transmembrane region" description="Helical" evidence="8">
    <location>
        <begin position="181"/>
        <end position="202"/>
    </location>
</feature>
<dbReference type="SUPFAM" id="SSF116726">
    <property type="entry name" value="TrkA C-terminal domain-like"/>
    <property type="match status" value="2"/>
</dbReference>
<dbReference type="Gene3D" id="3.30.70.1450">
    <property type="entry name" value="Regulator of K+ conductance, C-terminal domain"/>
    <property type="match status" value="1"/>
</dbReference>
<evidence type="ECO:0000256" key="6">
    <source>
        <dbReference type="ARBA" id="ARBA00023136"/>
    </source>
</evidence>
<feature type="transmembrane region" description="Helical" evidence="8">
    <location>
        <begin position="505"/>
        <end position="535"/>
    </location>
</feature>
<keyword evidence="5 8" id="KW-1133">Transmembrane helix</keyword>
<proteinExistence type="predicted"/>
<feature type="transmembrane region" description="Helical" evidence="8">
    <location>
        <begin position="417"/>
        <end position="435"/>
    </location>
</feature>
<dbReference type="InterPro" id="IPR036721">
    <property type="entry name" value="RCK_C_sf"/>
</dbReference>
<keyword evidence="3 8" id="KW-0812">Transmembrane</keyword>
<dbReference type="PANTHER" id="PTHR43652:SF2">
    <property type="entry name" value="BASIC AMINO ACID ANTIPORTER YFCC-RELATED"/>
    <property type="match status" value="1"/>
</dbReference>
<dbReference type="PANTHER" id="PTHR43652">
    <property type="entry name" value="BASIC AMINO ACID ANTIPORTER YFCC-RELATED"/>
    <property type="match status" value="1"/>
</dbReference>
<keyword evidence="11" id="KW-1185">Reference proteome</keyword>
<comment type="caution">
    <text evidence="10">The sequence shown here is derived from an EMBL/GenBank/DDBJ whole genome shotgun (WGS) entry which is preliminary data.</text>
</comment>
<feature type="transmembrane region" description="Helical" evidence="8">
    <location>
        <begin position="441"/>
        <end position="460"/>
    </location>
</feature>
<dbReference type="PROSITE" id="PS51202">
    <property type="entry name" value="RCK_C"/>
    <property type="match status" value="2"/>
</dbReference>
<evidence type="ECO:0000256" key="1">
    <source>
        <dbReference type="ARBA" id="ARBA00004141"/>
    </source>
</evidence>
<feature type="domain" description="RCK C-terminal" evidence="9">
    <location>
        <begin position="308"/>
        <end position="399"/>
    </location>
</feature>
<feature type="domain" description="RCK C-terminal" evidence="9">
    <location>
        <begin position="205"/>
        <end position="290"/>
    </location>
</feature>
<evidence type="ECO:0000256" key="2">
    <source>
        <dbReference type="ARBA" id="ARBA00022448"/>
    </source>
</evidence>
<keyword evidence="4" id="KW-0677">Repeat</keyword>
<evidence type="ECO:0000256" key="7">
    <source>
        <dbReference type="SAM" id="MobiDB-lite"/>
    </source>
</evidence>